<dbReference type="EMBL" id="JALHAP010000075">
    <property type="protein sequence ID" value="MCT4701716.1"/>
    <property type="molecule type" value="Genomic_DNA"/>
</dbReference>
<dbReference type="InterPro" id="IPR051214">
    <property type="entry name" value="GH32_Enzymes"/>
</dbReference>
<dbReference type="InterPro" id="IPR018053">
    <property type="entry name" value="Glyco_hydro_32_AS"/>
</dbReference>
<evidence type="ECO:0000313" key="8">
    <source>
        <dbReference type="EMBL" id="MCT4701716.1"/>
    </source>
</evidence>
<evidence type="ECO:0000256" key="3">
    <source>
        <dbReference type="ARBA" id="ARBA00023295"/>
    </source>
</evidence>
<dbReference type="SUPFAM" id="SSF75005">
    <property type="entry name" value="Arabinanase/levansucrase/invertase"/>
    <property type="match status" value="1"/>
</dbReference>
<dbReference type="Pfam" id="PF00251">
    <property type="entry name" value="Glyco_hydro_32N"/>
    <property type="match status" value="1"/>
</dbReference>
<feature type="domain" description="Glycosyl hydrolase family 32 N-terminal" evidence="6">
    <location>
        <begin position="28"/>
        <end position="330"/>
    </location>
</feature>
<dbReference type="GO" id="GO:0005737">
    <property type="term" value="C:cytoplasm"/>
    <property type="evidence" value="ECO:0007669"/>
    <property type="project" value="UniProtKB-SubCell"/>
</dbReference>
<evidence type="ECO:0000313" key="9">
    <source>
        <dbReference type="Proteomes" id="UP001150641"/>
    </source>
</evidence>
<dbReference type="Gene3D" id="2.115.10.20">
    <property type="entry name" value="Glycosyl hydrolase domain, family 43"/>
    <property type="match status" value="1"/>
</dbReference>
<dbReference type="InterPro" id="IPR013148">
    <property type="entry name" value="Glyco_hydro_32_N"/>
</dbReference>
<comment type="caution">
    <text evidence="8">The sequence shown here is derived from an EMBL/GenBank/DDBJ whole genome shotgun (WGS) entry which is preliminary data.</text>
</comment>
<comment type="catalytic activity">
    <reaction evidence="4">
        <text>Hydrolysis of terminal non-reducing beta-D-fructofuranoside residues in beta-D-fructofuranosides.</text>
        <dbReference type="EC" id="3.2.1.26"/>
    </reaction>
</comment>
<proteinExistence type="inferred from homology"/>
<dbReference type="Gene3D" id="2.60.120.560">
    <property type="entry name" value="Exo-inulinase, domain 1"/>
    <property type="match status" value="1"/>
</dbReference>
<sequence>MTQHLARAMHALEANQASRGSHFYPRFHLAPPAGWMNDPNGLIFHNNLYHAFYQHHPFDESWGPMHWGHATSPDMVRWQHQPIVLAPGDEWDRDGCFSGSAVDDNGVLSLIYTGHIWLNGQGDDSAIRQVQCLATSQDGIHFEKQGVVLTPPEGFMHFRDPKVWQEDGSWWMVIGARDDSDRGQVLLYRGASLRDWQLDRILAKAEPGMGYMWECPDFFAVGNAHYLLFSPQGIQACGYHNRNLFQSGYLRGCWRPGQDFIQNGDFIEMDCGHDFYAPQSFLAGDGRRIVMGWMDMWESPMPSKREGWAGCLTLPREITADAQGRLRQTPIHELMSLRGTEHPVLPCILENQRQSLLDCAQAMELELNWDCCESHAERYGLRLGAGCELFVDSQSRRLVLARRYPDEQLNGDRSVPLPERGDLRLRIFIDRSSIEVFVNEGEYCLSSRIYPQQDRQLQLFADHGRALCRGGSLWMLNDI</sequence>
<dbReference type="RefSeq" id="WP_271122540.1">
    <property type="nucleotide sequence ID" value="NZ_JALHAN010000062.1"/>
</dbReference>
<keyword evidence="5" id="KW-0963">Cytoplasm</keyword>
<keyword evidence="2 4" id="KW-0378">Hydrolase</keyword>
<evidence type="ECO:0000259" key="7">
    <source>
        <dbReference type="Pfam" id="PF08244"/>
    </source>
</evidence>
<comment type="function">
    <text evidence="5">Enables the bacterium to metabolize sucrose as a sole carbon source.</text>
</comment>
<dbReference type="GO" id="GO:0005975">
    <property type="term" value="P:carbohydrate metabolic process"/>
    <property type="evidence" value="ECO:0007669"/>
    <property type="project" value="InterPro"/>
</dbReference>
<dbReference type="NCBIfam" id="TIGR01322">
    <property type="entry name" value="scrB_fam"/>
    <property type="match status" value="1"/>
</dbReference>
<evidence type="ECO:0000256" key="4">
    <source>
        <dbReference type="RuleBase" id="RU362110"/>
    </source>
</evidence>
<dbReference type="InterPro" id="IPR006232">
    <property type="entry name" value="Suc6P_hydrolase"/>
</dbReference>
<accession>A0A9X2W717</accession>
<dbReference type="EC" id="3.2.1.26" evidence="4"/>
<keyword evidence="5" id="KW-0119">Carbohydrate metabolism</keyword>
<evidence type="ECO:0000256" key="2">
    <source>
        <dbReference type="ARBA" id="ARBA00022801"/>
    </source>
</evidence>
<dbReference type="PANTHER" id="PTHR43101:SF1">
    <property type="entry name" value="BETA-FRUCTOSIDASE"/>
    <property type="match status" value="1"/>
</dbReference>
<evidence type="ECO:0000256" key="5">
    <source>
        <dbReference type="RuleBase" id="RU365015"/>
    </source>
</evidence>
<dbReference type="InterPro" id="IPR013320">
    <property type="entry name" value="ConA-like_dom_sf"/>
</dbReference>
<keyword evidence="3 4" id="KW-0326">Glycosidase</keyword>
<dbReference type="SUPFAM" id="SSF49899">
    <property type="entry name" value="Concanavalin A-like lectins/glucanases"/>
    <property type="match status" value="1"/>
</dbReference>
<gene>
    <name evidence="8" type="ORF">MUA00_07845</name>
</gene>
<comment type="similarity">
    <text evidence="1 4">Belongs to the glycosyl hydrolase 32 family.</text>
</comment>
<dbReference type="InterPro" id="IPR013189">
    <property type="entry name" value="Glyco_hydro_32_C"/>
</dbReference>
<dbReference type="InterPro" id="IPR001362">
    <property type="entry name" value="Glyco_hydro_32"/>
</dbReference>
<dbReference type="GO" id="GO:0004564">
    <property type="term" value="F:beta-fructofuranosidase activity"/>
    <property type="evidence" value="ECO:0007669"/>
    <property type="project" value="UniProtKB-EC"/>
</dbReference>
<protein>
    <recommendedName>
        <fullName evidence="4">Sucrose-6-phosphate hydrolase</fullName>
        <ecNumber evidence="4">3.2.1.26</ecNumber>
    </recommendedName>
    <alternativeName>
        <fullName evidence="5">Invertase</fullName>
    </alternativeName>
</protein>
<feature type="domain" description="Glycosyl hydrolase family 32 C-terminal" evidence="7">
    <location>
        <begin position="358"/>
        <end position="465"/>
    </location>
</feature>
<dbReference type="PROSITE" id="PS00609">
    <property type="entry name" value="GLYCOSYL_HYDROL_F32"/>
    <property type="match status" value="1"/>
</dbReference>
<reference evidence="8" key="1">
    <citation type="submission" date="2022-03" db="EMBL/GenBank/DDBJ databases">
        <title>Proposal of a novel genus Dryocolo and two novel species.</title>
        <authorList>
            <person name="Maddock D.W."/>
            <person name="Brady C.L."/>
            <person name="Denman S."/>
            <person name="Arnold D."/>
        </authorList>
    </citation>
    <scope>NUCLEOTIDE SEQUENCE</scope>
    <source>
        <strain evidence="8">H6W4</strain>
    </source>
</reference>
<evidence type="ECO:0000256" key="1">
    <source>
        <dbReference type="ARBA" id="ARBA00009902"/>
    </source>
</evidence>
<dbReference type="AlphaFoldDB" id="A0A9X2W717"/>
<dbReference type="SMART" id="SM00640">
    <property type="entry name" value="Glyco_32"/>
    <property type="match status" value="1"/>
</dbReference>
<keyword evidence="9" id="KW-1185">Reference proteome</keyword>
<dbReference type="Proteomes" id="UP001150641">
    <property type="component" value="Unassembled WGS sequence"/>
</dbReference>
<dbReference type="CDD" id="cd18623">
    <property type="entry name" value="GH32_ScrB-like"/>
    <property type="match status" value="1"/>
</dbReference>
<comment type="pathway">
    <text evidence="5">Glycan biosynthesis; sucrose metabolism.</text>
</comment>
<name>A0A9X2W717_9ENTR</name>
<dbReference type="Pfam" id="PF08244">
    <property type="entry name" value="Glyco_hydro_32C"/>
    <property type="match status" value="1"/>
</dbReference>
<evidence type="ECO:0000259" key="6">
    <source>
        <dbReference type="Pfam" id="PF00251"/>
    </source>
</evidence>
<dbReference type="InterPro" id="IPR023296">
    <property type="entry name" value="Glyco_hydro_beta-prop_sf"/>
</dbReference>
<organism evidence="8 9">
    <name type="scientific">Dryocola boscaweniae</name>
    <dbReference type="NCBI Taxonomy" id="2925397"/>
    <lineage>
        <taxon>Bacteria</taxon>
        <taxon>Pseudomonadati</taxon>
        <taxon>Pseudomonadota</taxon>
        <taxon>Gammaproteobacteria</taxon>
        <taxon>Enterobacterales</taxon>
        <taxon>Enterobacteriaceae</taxon>
        <taxon>Dryocola</taxon>
    </lineage>
</organism>
<dbReference type="PANTHER" id="PTHR43101">
    <property type="entry name" value="BETA-FRUCTOSIDASE"/>
    <property type="match status" value="1"/>
</dbReference>
<comment type="subcellular location">
    <subcellularLocation>
        <location evidence="5">Cytoplasm</location>
    </subcellularLocation>
</comment>